<gene>
    <name evidence="4" type="ORF">CICLE_v10019291mg</name>
</gene>
<protein>
    <recommendedName>
        <fullName evidence="6">BAH domain-containing protein</fullName>
    </recommendedName>
</protein>
<feature type="domain" description="TFIIS central" evidence="3">
    <location>
        <begin position="351"/>
        <end position="462"/>
    </location>
</feature>
<feature type="region of interest" description="Disordered" evidence="1">
    <location>
        <begin position="271"/>
        <end position="327"/>
    </location>
</feature>
<dbReference type="PANTHER" id="PTHR46871:SF1">
    <property type="entry name" value="BROMO-ADJACENT HOMOLOGY (BAH) DOMAIN-CONTAINING PROTEIN"/>
    <property type="match status" value="1"/>
</dbReference>
<evidence type="ECO:0000256" key="1">
    <source>
        <dbReference type="SAM" id="MobiDB-lite"/>
    </source>
</evidence>
<dbReference type="Gene3D" id="2.30.30.490">
    <property type="match status" value="1"/>
</dbReference>
<evidence type="ECO:0000313" key="4">
    <source>
        <dbReference type="EMBL" id="ESR52790.1"/>
    </source>
</evidence>
<dbReference type="SMART" id="SM00510">
    <property type="entry name" value="TFS2M"/>
    <property type="match status" value="1"/>
</dbReference>
<feature type="region of interest" description="Disordered" evidence="1">
    <location>
        <begin position="379"/>
        <end position="407"/>
    </location>
</feature>
<feature type="compositionally biased region" description="Basic and acidic residues" evidence="1">
    <location>
        <begin position="26"/>
        <end position="35"/>
    </location>
</feature>
<evidence type="ECO:0000313" key="5">
    <source>
        <dbReference type="Proteomes" id="UP000030687"/>
    </source>
</evidence>
<dbReference type="PROSITE" id="PS51321">
    <property type="entry name" value="TFIIS_CENTRAL"/>
    <property type="match status" value="1"/>
</dbReference>
<feature type="region of interest" description="Disordered" evidence="1">
    <location>
        <begin position="560"/>
        <end position="585"/>
    </location>
</feature>
<dbReference type="InterPro" id="IPR043151">
    <property type="entry name" value="BAH_sf"/>
</dbReference>
<feature type="domain" description="BAH" evidence="2">
    <location>
        <begin position="129"/>
        <end position="248"/>
    </location>
</feature>
<evidence type="ECO:0000259" key="3">
    <source>
        <dbReference type="PROSITE" id="PS51321"/>
    </source>
</evidence>
<organism evidence="4 5">
    <name type="scientific">Citrus clementina</name>
    <name type="common">Clementine</name>
    <name type="synonym">Citrus deliciosa x Citrus sinensis</name>
    <dbReference type="NCBI Taxonomy" id="85681"/>
    <lineage>
        <taxon>Eukaryota</taxon>
        <taxon>Viridiplantae</taxon>
        <taxon>Streptophyta</taxon>
        <taxon>Embryophyta</taxon>
        <taxon>Tracheophyta</taxon>
        <taxon>Spermatophyta</taxon>
        <taxon>Magnoliopsida</taxon>
        <taxon>eudicotyledons</taxon>
        <taxon>Gunneridae</taxon>
        <taxon>Pentapetalae</taxon>
        <taxon>rosids</taxon>
        <taxon>malvids</taxon>
        <taxon>Sapindales</taxon>
        <taxon>Rutaceae</taxon>
        <taxon>Aurantioideae</taxon>
        <taxon>Citrus</taxon>
    </lineage>
</organism>
<feature type="compositionally biased region" description="Basic and acidic residues" evidence="1">
    <location>
        <begin position="58"/>
        <end position="83"/>
    </location>
</feature>
<dbReference type="GO" id="GO:0006351">
    <property type="term" value="P:DNA-templated transcription"/>
    <property type="evidence" value="ECO:0007669"/>
    <property type="project" value="InterPro"/>
</dbReference>
<dbReference type="PANTHER" id="PTHR46871">
    <property type="entry name" value="BROMO-ADJACENT HOMOLOGY (BAH) DOMAIN-CONTAINING PROTEIN"/>
    <property type="match status" value="1"/>
</dbReference>
<feature type="compositionally biased region" description="Basic and acidic residues" evidence="1">
    <location>
        <begin position="307"/>
        <end position="321"/>
    </location>
</feature>
<sequence>MGNRRFAQVSTSDEDEDVPPPSSRTRKSEENKEQQSLRQSKRKRIKLQEEEDYEEPEEERKASKRERRDKGKVREAEKPRNDGVEDEEEEEEEEEQPQEDAKPVGELVRFSGKGRGRRSHYEAFEFDGNKYELEDPVLLTPEDTNQKPYVAIIKEITQSKDGSMMVTGQWFYRPEEADRKGGGNWLSRDTRELFYSFHRDEVPAESVMHKCVVHFVPIHKQLPNRKQHPGFIVQKVYDTVERKLWKLTDKDYEDNKQHEIDLLVQKTQARLGDLPDIEPEETATREQEDQLKAKRSLRKKNISPLDVSREEDSTTRSDQYVKAETPGSCTSNASEYYNILSKFKALTGETHRDKWLERLLQGLQYICNSADSIHADQNGKGGCKGVDHESEDKSVGTENGSREKGQKSTALLARRLLNGELEPSKILNMSPNELKEGLTAEEMAKKEPDESEQMQMTDARCSRCNECKVGLRDIIQAGHGDRYQLECIACGHSWYASRDEASSLTIDGPGSAAKSVGIVPLATAKFDSLEKNLLSPRESEKLANDVLKKSSEAYMPVLEAQRSFGKSKTEENSDASNAKKADVQS</sequence>
<dbReference type="SMART" id="SM00439">
    <property type="entry name" value="BAH"/>
    <property type="match status" value="1"/>
</dbReference>
<dbReference type="CDD" id="cd04713">
    <property type="entry name" value="BAH_plant_3"/>
    <property type="match status" value="1"/>
</dbReference>
<evidence type="ECO:0000259" key="2">
    <source>
        <dbReference type="PROSITE" id="PS51038"/>
    </source>
</evidence>
<dbReference type="Pfam" id="PF01426">
    <property type="entry name" value="BAH"/>
    <property type="match status" value="1"/>
</dbReference>
<proteinExistence type="predicted"/>
<dbReference type="Proteomes" id="UP000030687">
    <property type="component" value="Unassembled WGS sequence"/>
</dbReference>
<name>V4TMB1_CITCL</name>
<dbReference type="InterPro" id="IPR001025">
    <property type="entry name" value="BAH_dom"/>
</dbReference>
<feature type="compositionally biased region" description="Basic and acidic residues" evidence="1">
    <location>
        <begin position="282"/>
        <end position="292"/>
    </location>
</feature>
<feature type="compositionally biased region" description="Acidic residues" evidence="1">
    <location>
        <begin position="84"/>
        <end position="98"/>
    </location>
</feature>
<feature type="region of interest" description="Disordered" evidence="1">
    <location>
        <begin position="1"/>
        <end position="113"/>
    </location>
</feature>
<feature type="compositionally biased region" description="Basic and acidic residues" evidence="1">
    <location>
        <begin position="567"/>
        <end position="585"/>
    </location>
</feature>
<evidence type="ECO:0008006" key="6">
    <source>
        <dbReference type="Google" id="ProtNLM"/>
    </source>
</evidence>
<dbReference type="KEGG" id="cic:CICLE_v10019291mg"/>
<dbReference type="GO" id="GO:0003682">
    <property type="term" value="F:chromatin binding"/>
    <property type="evidence" value="ECO:0007669"/>
    <property type="project" value="InterPro"/>
</dbReference>
<reference evidence="4 5" key="1">
    <citation type="submission" date="2013-10" db="EMBL/GenBank/DDBJ databases">
        <authorList>
            <consortium name="International Citrus Genome Consortium"/>
            <person name="Jenkins J."/>
            <person name="Schmutz J."/>
            <person name="Prochnik S."/>
            <person name="Rokhsar D."/>
            <person name="Gmitter F."/>
            <person name="Ollitrault P."/>
            <person name="Machado M."/>
            <person name="Talon M."/>
            <person name="Wincker P."/>
            <person name="Jaillon O."/>
            <person name="Morgante M."/>
        </authorList>
    </citation>
    <scope>NUCLEOTIDE SEQUENCE</scope>
    <source>
        <strain evidence="5">cv. Clemenules</strain>
    </source>
</reference>
<dbReference type="EMBL" id="KI536661">
    <property type="protein sequence ID" value="ESR52790.1"/>
    <property type="molecule type" value="Genomic_DNA"/>
</dbReference>
<keyword evidence="5" id="KW-1185">Reference proteome</keyword>
<dbReference type="PROSITE" id="PS51038">
    <property type="entry name" value="BAH"/>
    <property type="match status" value="1"/>
</dbReference>
<feature type="compositionally biased region" description="Basic and acidic residues" evidence="1">
    <location>
        <begin position="385"/>
        <end position="406"/>
    </location>
</feature>
<dbReference type="AlphaFoldDB" id="V4TMB1"/>
<dbReference type="InterPro" id="IPR003618">
    <property type="entry name" value="TFIIS_cen_dom"/>
</dbReference>
<dbReference type="Gramene" id="ESR52790">
    <property type="protein sequence ID" value="ESR52790"/>
    <property type="gene ID" value="CICLE_v10019291mg"/>
</dbReference>
<accession>V4TMB1</accession>